<dbReference type="Proteomes" id="UP001052739">
    <property type="component" value="Unassembled WGS sequence"/>
</dbReference>
<evidence type="ECO:0000313" key="1">
    <source>
        <dbReference type="EMBL" id="GHI25248.1"/>
    </source>
</evidence>
<reference evidence="1" key="1">
    <citation type="submission" date="2024-05" db="EMBL/GenBank/DDBJ databases">
        <title>Whole genome shotgun sequence of Streptomyces hydrogenans NBRC 13475.</title>
        <authorList>
            <person name="Komaki H."/>
            <person name="Tamura T."/>
        </authorList>
    </citation>
    <scope>NUCLEOTIDE SEQUENCE</scope>
    <source>
        <strain evidence="1">NBRC 13475</strain>
    </source>
</reference>
<evidence type="ECO:0000313" key="2">
    <source>
        <dbReference type="Proteomes" id="UP001052739"/>
    </source>
</evidence>
<proteinExistence type="predicted"/>
<accession>A0ABQ3PJP2</accession>
<protein>
    <submittedName>
        <fullName evidence="1">Uncharacterized protein</fullName>
    </submittedName>
</protein>
<dbReference type="RefSeq" id="WP_190222733.1">
    <property type="nucleotide sequence ID" value="NZ_BNBS01000020.1"/>
</dbReference>
<sequence>MHPRDAETWHAIDQGTRAIDWEAWFGSSEGADYLTSAGHALTQRAIAGLTEFFHSRWLPRAVSPSSAAGRDYDAFVGLGRFSPVLQIMNGGARGAWVEAVRWWAAYAYLEQARVAGLATVKRDARQDVTQSRFLHTQTQARLALLGAAHGEQVELEPSKSSGGPGDVRIGPVFIEVVTFAEDQKFKDYERFQNDCRMHLFTLDRGREIYWEGDFPELLAASDFASWKERTTEAAQQCADSGEPVNVLSNAGRRLSVHPGIAPQGTKLSGDVVESDQGIRLLSKVRGKCLKTRGAGTAWIWVEDHSGLFHFGTPFAEMSLADKTDALADLLEPLLAEHVHVAGIVVSNGGRRALPLPPNDDAPRRIAQGFRRGLPLDRVRETIVIPRRIMLPEQTALIARMCDVEADSLDWALGELGVPGGVGALLVGSTVSPPVSRLWTP</sequence>
<keyword evidence="2" id="KW-1185">Reference proteome</keyword>
<dbReference type="EMBL" id="BNDW01000068">
    <property type="protein sequence ID" value="GHI25248.1"/>
    <property type="molecule type" value="Genomic_DNA"/>
</dbReference>
<gene>
    <name evidence="1" type="ORF">Shyd_66190</name>
</gene>
<name>A0ABQ3PJP2_9ACTN</name>
<comment type="caution">
    <text evidence="1">The sequence shown here is derived from an EMBL/GenBank/DDBJ whole genome shotgun (WGS) entry which is preliminary data.</text>
</comment>
<organism evidence="1 2">
    <name type="scientific">Streptomyces hydrogenans</name>
    <dbReference type="NCBI Taxonomy" id="1873719"/>
    <lineage>
        <taxon>Bacteria</taxon>
        <taxon>Bacillati</taxon>
        <taxon>Actinomycetota</taxon>
        <taxon>Actinomycetes</taxon>
        <taxon>Kitasatosporales</taxon>
        <taxon>Streptomycetaceae</taxon>
        <taxon>Streptomyces</taxon>
    </lineage>
</organism>